<feature type="compositionally biased region" description="Polar residues" evidence="1">
    <location>
        <begin position="185"/>
        <end position="201"/>
    </location>
</feature>
<feature type="region of interest" description="Disordered" evidence="1">
    <location>
        <begin position="286"/>
        <end position="309"/>
    </location>
</feature>
<evidence type="ECO:0000313" key="3">
    <source>
        <dbReference type="EMBL" id="MEP0867671.1"/>
    </source>
</evidence>
<keyword evidence="4" id="KW-1185">Reference proteome</keyword>
<dbReference type="Proteomes" id="UP001442494">
    <property type="component" value="Unassembled WGS sequence"/>
</dbReference>
<name>A0ABV0JW39_9CYAN</name>
<reference evidence="3 4" key="1">
    <citation type="submission" date="2022-04" db="EMBL/GenBank/DDBJ databases">
        <title>Positive selection, recombination, and allopatry shape intraspecific diversity of widespread and dominant cyanobacteria.</title>
        <authorList>
            <person name="Wei J."/>
            <person name="Shu W."/>
            <person name="Hu C."/>
        </authorList>
    </citation>
    <scope>NUCLEOTIDE SEQUENCE [LARGE SCALE GENOMIC DNA]</scope>
    <source>
        <strain evidence="3 4">GB2-A5</strain>
    </source>
</reference>
<accession>A0ABV0JW39</accession>
<keyword evidence="2" id="KW-0732">Signal</keyword>
<feature type="compositionally biased region" description="Low complexity" evidence="1">
    <location>
        <begin position="161"/>
        <end position="182"/>
    </location>
</feature>
<feature type="compositionally biased region" description="Low complexity" evidence="1">
    <location>
        <begin position="293"/>
        <end position="309"/>
    </location>
</feature>
<evidence type="ECO:0000313" key="4">
    <source>
        <dbReference type="Proteomes" id="UP001442494"/>
    </source>
</evidence>
<dbReference type="EMBL" id="JAMPKK010000081">
    <property type="protein sequence ID" value="MEP0867671.1"/>
    <property type="molecule type" value="Genomic_DNA"/>
</dbReference>
<protein>
    <submittedName>
        <fullName evidence="3">Uncharacterized protein</fullName>
    </submittedName>
</protein>
<proteinExistence type="predicted"/>
<dbReference type="RefSeq" id="WP_190427189.1">
    <property type="nucleotide sequence ID" value="NZ_JAMPKK010000081.1"/>
</dbReference>
<evidence type="ECO:0000256" key="1">
    <source>
        <dbReference type="SAM" id="MobiDB-lite"/>
    </source>
</evidence>
<feature type="chain" id="PRO_5045334700" evidence="2">
    <location>
        <begin position="24"/>
        <end position="309"/>
    </location>
</feature>
<gene>
    <name evidence="3" type="ORF">NDI37_24795</name>
</gene>
<sequence length="309" mass="31897">MRQHSWIAFVGILALVGAGCAPAEDTAIAPSPVVSPAADPAAVPTTSPIAQAPPGAKPFNAPTVPQQTANVPGVPGLIPSTNSDVRSRNIPKGRQDPFENVPLNPQVTVVPPEPGSVPPPPIPVSPAPGVAPQRSIPVPPPLPQVRNPRVRASNGGSNGGRAVPRTRYTPPRPPQVRTTIPRNQAPRTAPNSAPIARTNTVPPAPLLPKLPPLPEPTLARNVEVTGVVQVGTQPQAIVKVPNEPSRYVGVGQRLSNGQVLVKRIEVNNGGSPIVILEQYGREVARRIGEKPEANPAGAPTAAAPGSPQA</sequence>
<organism evidence="3 4">
    <name type="scientific">Funiculus sociatus GB2-A5</name>
    <dbReference type="NCBI Taxonomy" id="2933946"/>
    <lineage>
        <taxon>Bacteria</taxon>
        <taxon>Bacillati</taxon>
        <taxon>Cyanobacteriota</taxon>
        <taxon>Cyanophyceae</taxon>
        <taxon>Coleofasciculales</taxon>
        <taxon>Coleofasciculaceae</taxon>
        <taxon>Funiculus</taxon>
    </lineage>
</organism>
<dbReference type="PROSITE" id="PS51257">
    <property type="entry name" value="PROKAR_LIPOPROTEIN"/>
    <property type="match status" value="1"/>
</dbReference>
<feature type="compositionally biased region" description="Low complexity" evidence="1">
    <location>
        <begin position="127"/>
        <end position="136"/>
    </location>
</feature>
<feature type="signal peptide" evidence="2">
    <location>
        <begin position="1"/>
        <end position="23"/>
    </location>
</feature>
<feature type="region of interest" description="Disordered" evidence="1">
    <location>
        <begin position="38"/>
        <end position="201"/>
    </location>
</feature>
<evidence type="ECO:0000256" key="2">
    <source>
        <dbReference type="SAM" id="SignalP"/>
    </source>
</evidence>
<comment type="caution">
    <text evidence="3">The sequence shown here is derived from an EMBL/GenBank/DDBJ whole genome shotgun (WGS) entry which is preliminary data.</text>
</comment>
<feature type="compositionally biased region" description="Low complexity" evidence="1">
    <location>
        <begin position="38"/>
        <end position="48"/>
    </location>
</feature>
<feature type="compositionally biased region" description="Pro residues" evidence="1">
    <location>
        <begin position="111"/>
        <end position="126"/>
    </location>
</feature>